<dbReference type="Proteomes" id="UP000486602">
    <property type="component" value="Unassembled WGS sequence"/>
</dbReference>
<evidence type="ECO:0000313" key="3">
    <source>
        <dbReference type="Proteomes" id="UP000486602"/>
    </source>
</evidence>
<evidence type="ECO:0000313" key="2">
    <source>
        <dbReference type="EMBL" id="NEN23336.1"/>
    </source>
</evidence>
<protein>
    <recommendedName>
        <fullName evidence="4">Outer membrane beta-barrel protein</fullName>
    </recommendedName>
</protein>
<keyword evidence="3" id="KW-1185">Reference proteome</keyword>
<feature type="chain" id="PRO_5029551009" description="Outer membrane beta-barrel protein" evidence="1">
    <location>
        <begin position="23"/>
        <end position="369"/>
    </location>
</feature>
<evidence type="ECO:0008006" key="4">
    <source>
        <dbReference type="Google" id="ProtNLM"/>
    </source>
</evidence>
<name>A0A7K3WP44_9FLAO</name>
<dbReference type="EMBL" id="JAAGVY010000010">
    <property type="protein sequence ID" value="NEN23336.1"/>
    <property type="molecule type" value="Genomic_DNA"/>
</dbReference>
<accession>A0A7K3WP44</accession>
<reference evidence="2 3" key="1">
    <citation type="submission" date="2020-02" db="EMBL/GenBank/DDBJ databases">
        <title>Out from the shadows clarifying the taxonomy of the family Cryomorphaceae and related taxa by utilizing the GTDB taxonomic framework.</title>
        <authorList>
            <person name="Bowman J.P."/>
        </authorList>
    </citation>
    <scope>NUCLEOTIDE SEQUENCE [LARGE SCALE GENOMIC DNA]</scope>
    <source>
        <strain evidence="2 3">QSSC 1-22</strain>
    </source>
</reference>
<keyword evidence="1" id="KW-0732">Signal</keyword>
<organism evidence="2 3">
    <name type="scientific">Cryomorpha ignava</name>
    <dbReference type="NCBI Taxonomy" id="101383"/>
    <lineage>
        <taxon>Bacteria</taxon>
        <taxon>Pseudomonadati</taxon>
        <taxon>Bacteroidota</taxon>
        <taxon>Flavobacteriia</taxon>
        <taxon>Flavobacteriales</taxon>
        <taxon>Cryomorphaceae</taxon>
        <taxon>Cryomorpha</taxon>
    </lineage>
</organism>
<dbReference type="AlphaFoldDB" id="A0A7K3WP44"/>
<evidence type="ECO:0000256" key="1">
    <source>
        <dbReference type="SAM" id="SignalP"/>
    </source>
</evidence>
<gene>
    <name evidence="2" type="ORF">G3O08_07470</name>
</gene>
<feature type="signal peptide" evidence="1">
    <location>
        <begin position="1"/>
        <end position="22"/>
    </location>
</feature>
<comment type="caution">
    <text evidence="2">The sequence shown here is derived from an EMBL/GenBank/DDBJ whole genome shotgun (WGS) entry which is preliminary data.</text>
</comment>
<dbReference type="RefSeq" id="WP_163284465.1">
    <property type="nucleotide sequence ID" value="NZ_JAAGVY010000010.1"/>
</dbReference>
<sequence>MKKYISPLLAIMLISFTLKGFSASSHSNDGSFLETQGLKKAIFLAEDTGTTKKLGAFFNGFSVGASAGVGLFHGSLADYDIFAPMDDFSKYYKFAWRVNIEREIKWGLGAKLQFEKGKLGGGRLPGKQSLPVDFESIYNTVGLVITYDILDALTRKNGLENHKLFLNAEIGIGLTLYRSLSYWRAEDGRVRDFVGYTVTDDNPPTQRYTADKKTAPAMAFNVPVGFTFGYRANYKTDITFSYTLNNLSTDRLDTWDRDFSAQDKYSYFGLGVRYNFNREKSQYPEKKIKEEKAPKAEDEKWKLFGSKKEDVQPNAVDLEEPIASRKSGKIDQAQQSEELENVKLKMFELQLKLFEMQYLLNGGDPAKTE</sequence>
<proteinExistence type="predicted"/>